<accession>A0AAU9K6H7</accession>
<keyword evidence="1" id="KW-1133">Transmembrane helix</keyword>
<keyword evidence="3" id="KW-1185">Reference proteome</keyword>
<reference evidence="2" key="1">
    <citation type="submission" date="2021-09" db="EMBL/GenBank/DDBJ databases">
        <authorList>
            <consortium name="AG Swart"/>
            <person name="Singh M."/>
            <person name="Singh A."/>
            <person name="Seah K."/>
            <person name="Emmerich C."/>
        </authorList>
    </citation>
    <scope>NUCLEOTIDE SEQUENCE</scope>
    <source>
        <strain evidence="2">ATCC30299</strain>
    </source>
</reference>
<protein>
    <submittedName>
        <fullName evidence="2">Uncharacterized protein</fullName>
    </submittedName>
</protein>
<dbReference type="Proteomes" id="UP001162131">
    <property type="component" value="Unassembled WGS sequence"/>
</dbReference>
<keyword evidence="1" id="KW-0812">Transmembrane</keyword>
<comment type="caution">
    <text evidence="2">The sequence shown here is derived from an EMBL/GenBank/DDBJ whole genome shotgun (WGS) entry which is preliminary data.</text>
</comment>
<keyword evidence="1" id="KW-0472">Membrane</keyword>
<sequence>MTFLKINFKIKILLKVLKVSYELTLEKLKMAIIEIPKACFLVSVFWYTVNFLNIIIFTWLIELIFRNFQL</sequence>
<feature type="transmembrane region" description="Helical" evidence="1">
    <location>
        <begin position="38"/>
        <end position="61"/>
    </location>
</feature>
<dbReference type="EMBL" id="CAJZBQ010000048">
    <property type="protein sequence ID" value="CAG9329558.1"/>
    <property type="molecule type" value="Genomic_DNA"/>
</dbReference>
<dbReference type="AlphaFoldDB" id="A0AAU9K6H7"/>
<evidence type="ECO:0000313" key="2">
    <source>
        <dbReference type="EMBL" id="CAG9329558.1"/>
    </source>
</evidence>
<name>A0AAU9K6H7_9CILI</name>
<evidence type="ECO:0000256" key="1">
    <source>
        <dbReference type="SAM" id="Phobius"/>
    </source>
</evidence>
<proteinExistence type="predicted"/>
<evidence type="ECO:0000313" key="3">
    <source>
        <dbReference type="Proteomes" id="UP001162131"/>
    </source>
</evidence>
<organism evidence="2 3">
    <name type="scientific">Blepharisma stoltei</name>
    <dbReference type="NCBI Taxonomy" id="1481888"/>
    <lineage>
        <taxon>Eukaryota</taxon>
        <taxon>Sar</taxon>
        <taxon>Alveolata</taxon>
        <taxon>Ciliophora</taxon>
        <taxon>Postciliodesmatophora</taxon>
        <taxon>Heterotrichea</taxon>
        <taxon>Heterotrichida</taxon>
        <taxon>Blepharismidae</taxon>
        <taxon>Blepharisma</taxon>
    </lineage>
</organism>
<gene>
    <name evidence="2" type="ORF">BSTOLATCC_MIC49442</name>
</gene>